<dbReference type="Proteomes" id="UP000256964">
    <property type="component" value="Unassembled WGS sequence"/>
</dbReference>
<feature type="compositionally biased region" description="Basic and acidic residues" evidence="1">
    <location>
        <begin position="358"/>
        <end position="374"/>
    </location>
</feature>
<sequence>MPPGSSFVAPTVNYAPDAVVAAKPILPVQRKAVVASGGDNTKKQARTKEKNEAVEKALMTWYDDAQGLANRLSEEHGNKPEYYLRLMFTGGQSLQKSRGPNAYNAWTHNLAKEYNQDADGGETMNLVDLQREHADEYQSLSAAEKAELVRAFKDTRESRSMGLRVNPRGRKQDANSVFDKIETMIIGLKCRVGLDGFYCFFKNNSEYQMRPRWFFTSPQLNRYLSQTVKRWDVETIGGLGEAFSIAGCDLMTYLRTAKARSDWLKAEIRDKIAAMLAKITGNKNIVMQYKAYEKDIVIENGVELVGWTHDVFACPSSLPPALEPLQKLLQAIDDGQCHFKRLTASEVTARRKEFERKVAEGTVPARKERADKGQKRGKYRARKTVAPQEEEEQDDEGEGDGSKGRAQKRRRTDDETG</sequence>
<proteinExistence type="predicted"/>
<reference evidence="2 3" key="1">
    <citation type="journal article" date="2018" name="Biotechnol. Biofuels">
        <title>Integrative visual omics of the white-rot fungus Polyporus brumalis exposes the biotechnological potential of its oxidative enzymes for delignifying raw plant biomass.</title>
        <authorList>
            <person name="Miyauchi S."/>
            <person name="Rancon A."/>
            <person name="Drula E."/>
            <person name="Hage H."/>
            <person name="Chaduli D."/>
            <person name="Favel A."/>
            <person name="Grisel S."/>
            <person name="Henrissat B."/>
            <person name="Herpoel-Gimbert I."/>
            <person name="Ruiz-Duenas F.J."/>
            <person name="Chevret D."/>
            <person name="Hainaut M."/>
            <person name="Lin J."/>
            <person name="Wang M."/>
            <person name="Pangilinan J."/>
            <person name="Lipzen A."/>
            <person name="Lesage-Meessen L."/>
            <person name="Navarro D."/>
            <person name="Riley R."/>
            <person name="Grigoriev I.V."/>
            <person name="Zhou S."/>
            <person name="Raouche S."/>
            <person name="Rosso M.N."/>
        </authorList>
    </citation>
    <scope>NUCLEOTIDE SEQUENCE [LARGE SCALE GENOMIC DNA]</scope>
    <source>
        <strain evidence="2 3">BRFM 1820</strain>
    </source>
</reference>
<dbReference type="OrthoDB" id="2803164at2759"/>
<evidence type="ECO:0000313" key="2">
    <source>
        <dbReference type="EMBL" id="RDX41193.1"/>
    </source>
</evidence>
<evidence type="ECO:0000256" key="1">
    <source>
        <dbReference type="SAM" id="MobiDB-lite"/>
    </source>
</evidence>
<organism evidence="2 3">
    <name type="scientific">Lentinus brumalis</name>
    <dbReference type="NCBI Taxonomy" id="2498619"/>
    <lineage>
        <taxon>Eukaryota</taxon>
        <taxon>Fungi</taxon>
        <taxon>Dikarya</taxon>
        <taxon>Basidiomycota</taxon>
        <taxon>Agaricomycotina</taxon>
        <taxon>Agaricomycetes</taxon>
        <taxon>Polyporales</taxon>
        <taxon>Polyporaceae</taxon>
        <taxon>Lentinus</taxon>
    </lineage>
</organism>
<gene>
    <name evidence="2" type="ORF">OH76DRAFT_1489686</name>
</gene>
<feature type="compositionally biased region" description="Acidic residues" evidence="1">
    <location>
        <begin position="388"/>
        <end position="399"/>
    </location>
</feature>
<dbReference type="EMBL" id="KZ857520">
    <property type="protein sequence ID" value="RDX41193.1"/>
    <property type="molecule type" value="Genomic_DNA"/>
</dbReference>
<evidence type="ECO:0000313" key="3">
    <source>
        <dbReference type="Proteomes" id="UP000256964"/>
    </source>
</evidence>
<name>A0A371CLN9_9APHY</name>
<dbReference type="AlphaFoldDB" id="A0A371CLN9"/>
<protein>
    <submittedName>
        <fullName evidence="2">Uncharacterized protein</fullName>
    </submittedName>
</protein>
<accession>A0A371CLN9</accession>
<keyword evidence="3" id="KW-1185">Reference proteome</keyword>
<dbReference type="STRING" id="139420.A0A371CLN9"/>
<feature type="region of interest" description="Disordered" evidence="1">
    <location>
        <begin position="358"/>
        <end position="417"/>
    </location>
</feature>